<dbReference type="GO" id="GO:0005829">
    <property type="term" value="C:cytosol"/>
    <property type="evidence" value="ECO:0007669"/>
    <property type="project" value="TreeGrafter"/>
</dbReference>
<reference evidence="1" key="1">
    <citation type="submission" date="2018-06" db="EMBL/GenBank/DDBJ databases">
        <authorList>
            <person name="Zhirakovskaya E."/>
        </authorList>
    </citation>
    <scope>NUCLEOTIDE SEQUENCE</scope>
</reference>
<dbReference type="Pfam" id="PF03966">
    <property type="entry name" value="Trm112p"/>
    <property type="match status" value="1"/>
</dbReference>
<evidence type="ECO:0000313" key="1">
    <source>
        <dbReference type="EMBL" id="VAW22116.1"/>
    </source>
</evidence>
<dbReference type="PANTHER" id="PTHR33505:SF4">
    <property type="entry name" value="PROTEIN PREY, MITOCHONDRIAL"/>
    <property type="match status" value="1"/>
</dbReference>
<gene>
    <name evidence="1" type="ORF">MNBD_ALPHA12-953</name>
</gene>
<accession>A0A3B0UR32</accession>
<protein>
    <recommendedName>
        <fullName evidence="2">Protein YcaR in KDO2-Lipid A biosynthesis cluster</fullName>
    </recommendedName>
</protein>
<organism evidence="1">
    <name type="scientific">hydrothermal vent metagenome</name>
    <dbReference type="NCBI Taxonomy" id="652676"/>
    <lineage>
        <taxon>unclassified sequences</taxon>
        <taxon>metagenomes</taxon>
        <taxon>ecological metagenomes</taxon>
    </lineage>
</organism>
<proteinExistence type="predicted"/>
<dbReference type="AlphaFoldDB" id="A0A3B0UR32"/>
<dbReference type="PANTHER" id="PTHR33505">
    <property type="entry name" value="ZGC:162634"/>
    <property type="match status" value="1"/>
</dbReference>
<dbReference type="EMBL" id="UOEO01000197">
    <property type="protein sequence ID" value="VAW22116.1"/>
    <property type="molecule type" value="Genomic_DNA"/>
</dbReference>
<sequence length="80" mass="8775">MNKTPLTEITRSASGSQMLDPHVIEMLVCPLTKTQLTLNEKKTELISRAARVAFPLVKGVALLSLGEARTLGDEEVDRLK</sequence>
<dbReference type="SUPFAM" id="SSF158997">
    <property type="entry name" value="Trm112p-like"/>
    <property type="match status" value="1"/>
</dbReference>
<name>A0A3B0UR32_9ZZZZ</name>
<dbReference type="InterPro" id="IPR005651">
    <property type="entry name" value="Trm112-like"/>
</dbReference>
<dbReference type="Gene3D" id="2.20.25.10">
    <property type="match status" value="1"/>
</dbReference>
<evidence type="ECO:0008006" key="2">
    <source>
        <dbReference type="Google" id="ProtNLM"/>
    </source>
</evidence>